<evidence type="ECO:0000313" key="3">
    <source>
        <dbReference type="Proteomes" id="UP000603434"/>
    </source>
</evidence>
<dbReference type="EMBL" id="JACNJH010000207">
    <property type="protein sequence ID" value="MBC8362643.1"/>
    <property type="molecule type" value="Genomic_DNA"/>
</dbReference>
<dbReference type="InterPro" id="IPR050570">
    <property type="entry name" value="Cell_wall_metabolism_enzyme"/>
</dbReference>
<evidence type="ECO:0000313" key="2">
    <source>
        <dbReference type="EMBL" id="MBC8362643.1"/>
    </source>
</evidence>
<dbReference type="AlphaFoldDB" id="A0A8J6NYV5"/>
<accession>A0A8J6NYV5</accession>
<dbReference type="Proteomes" id="UP000603434">
    <property type="component" value="Unassembled WGS sequence"/>
</dbReference>
<feature type="domain" description="M23ase beta-sheet core" evidence="1">
    <location>
        <begin position="174"/>
        <end position="268"/>
    </location>
</feature>
<evidence type="ECO:0000259" key="1">
    <source>
        <dbReference type="Pfam" id="PF01551"/>
    </source>
</evidence>
<sequence>MTCLIVLAFAVSDYYHFKKNFITNQKYNKKNTEQLGEIINQRRQIQFFADEINTLKSKLSALNDFENTIRIIANIDTPAGQEELFGVGGSVPEDLDTQIPLTSKHNSLLREMHIQTPQLELVSTNQVKRFDFLLKYLVEKRDLFYSTPTICPAKGWITSQFGYRLSPYTGVREFHKGLDIANLEGAPVVAPADGIVAFTGANIFRGNFIVIDHNHGIVTRYAHIQKALKKNGETVKRGETIALLGNTGRSTGPHLHYEVYLKGIPVNPTKYILN</sequence>
<proteinExistence type="predicted"/>
<dbReference type="GO" id="GO:0004222">
    <property type="term" value="F:metalloendopeptidase activity"/>
    <property type="evidence" value="ECO:0007669"/>
    <property type="project" value="TreeGrafter"/>
</dbReference>
<organism evidence="2 3">
    <name type="scientific">Candidatus Desulfatibia profunda</name>
    <dbReference type="NCBI Taxonomy" id="2841695"/>
    <lineage>
        <taxon>Bacteria</taxon>
        <taxon>Pseudomonadati</taxon>
        <taxon>Thermodesulfobacteriota</taxon>
        <taxon>Desulfobacteria</taxon>
        <taxon>Desulfobacterales</taxon>
        <taxon>Desulfobacterales incertae sedis</taxon>
        <taxon>Candidatus Desulfatibia</taxon>
    </lineage>
</organism>
<dbReference type="InterPro" id="IPR016047">
    <property type="entry name" value="M23ase_b-sheet_dom"/>
</dbReference>
<dbReference type="CDD" id="cd12797">
    <property type="entry name" value="M23_peptidase"/>
    <property type="match status" value="1"/>
</dbReference>
<dbReference type="Gene3D" id="2.70.70.10">
    <property type="entry name" value="Glucose Permease (Domain IIA)"/>
    <property type="match status" value="1"/>
</dbReference>
<dbReference type="PANTHER" id="PTHR21666:SF286">
    <property type="entry name" value="LIPOPROTEIN NLPD"/>
    <property type="match status" value="1"/>
</dbReference>
<comment type="caution">
    <text evidence="2">The sequence shown here is derived from an EMBL/GenBank/DDBJ whole genome shotgun (WGS) entry which is preliminary data.</text>
</comment>
<reference evidence="2 3" key="1">
    <citation type="submission" date="2020-08" db="EMBL/GenBank/DDBJ databases">
        <title>Bridging the membrane lipid divide: bacteria of the FCB group superphylum have the potential to synthesize archaeal ether lipids.</title>
        <authorList>
            <person name="Villanueva L."/>
            <person name="Von Meijenfeldt F.A.B."/>
            <person name="Westbye A.B."/>
            <person name="Yadav S."/>
            <person name="Hopmans E.C."/>
            <person name="Dutilh B.E."/>
            <person name="Sinninghe Damste J.S."/>
        </authorList>
    </citation>
    <scope>NUCLEOTIDE SEQUENCE [LARGE SCALE GENOMIC DNA]</scope>
    <source>
        <strain evidence="2">NIOZ-UU30</strain>
    </source>
</reference>
<name>A0A8J6NYV5_9BACT</name>
<dbReference type="Pfam" id="PF01551">
    <property type="entry name" value="Peptidase_M23"/>
    <property type="match status" value="1"/>
</dbReference>
<protein>
    <submittedName>
        <fullName evidence="2">M23 family metallopeptidase</fullName>
    </submittedName>
</protein>
<dbReference type="SUPFAM" id="SSF51261">
    <property type="entry name" value="Duplicated hybrid motif"/>
    <property type="match status" value="1"/>
</dbReference>
<dbReference type="PANTHER" id="PTHR21666">
    <property type="entry name" value="PEPTIDASE-RELATED"/>
    <property type="match status" value="1"/>
</dbReference>
<gene>
    <name evidence="2" type="ORF">H8E23_14755</name>
</gene>
<dbReference type="InterPro" id="IPR011055">
    <property type="entry name" value="Dup_hybrid_motif"/>
</dbReference>